<reference evidence="4" key="2">
    <citation type="submission" date="2025-08" db="UniProtKB">
        <authorList>
            <consortium name="Ensembl"/>
        </authorList>
    </citation>
    <scope>IDENTIFICATION</scope>
</reference>
<dbReference type="InterPro" id="IPR011024">
    <property type="entry name" value="G_crystallin-like"/>
</dbReference>
<dbReference type="AlphaFoldDB" id="A0A8C4SAW6"/>
<dbReference type="PROSITE" id="PS50915">
    <property type="entry name" value="CRYSTALLIN_BETA_GAMMA"/>
    <property type="match status" value="2"/>
</dbReference>
<comment type="similarity">
    <text evidence="1">Belongs to the beta/gamma-crystallin family.</text>
</comment>
<feature type="domain" description="Beta/gamma crystallin 'Greek key'" evidence="3">
    <location>
        <begin position="161"/>
        <end position="203"/>
    </location>
</feature>
<proteinExistence type="inferred from homology"/>
<dbReference type="PRINTS" id="PR01367">
    <property type="entry name" value="BGCRYSTALLIN"/>
</dbReference>
<reference evidence="4" key="3">
    <citation type="submission" date="2025-09" db="UniProtKB">
        <authorList>
            <consortium name="Ensembl"/>
        </authorList>
    </citation>
    <scope>IDENTIFICATION</scope>
</reference>
<evidence type="ECO:0000313" key="5">
    <source>
        <dbReference type="Proteomes" id="UP000694620"/>
    </source>
</evidence>
<dbReference type="Ensembl" id="ENSECRT00000014420.1">
    <property type="protein sequence ID" value="ENSECRP00000014174.1"/>
    <property type="gene ID" value="ENSECRG00000009357.1"/>
</dbReference>
<feature type="domain" description="Beta/gamma crystallin 'Greek key'" evidence="3">
    <location>
        <begin position="69"/>
        <end position="113"/>
    </location>
</feature>
<sequence>MSGTLNTRLFSQMGFSTGSSSKMVSSRTRISFYFFYPPQMFIFDQENFQGRCMEFSNECMNMCESVLLMNWVGYEQINFCGEMFILEKGEYPRWDSWSNSYRNEYMMSFRPVRMDPEKHKICLFEIGEFKGRKMEIMDDDVPSLFSYGFTDRVGSINVGCGTFVAYQYPGYRGYQYLLEKGDYRHWNEWGARTPQIQSIRRLRDMQWHQQGCYTLSTK</sequence>
<dbReference type="GO" id="GO:0005212">
    <property type="term" value="F:structural constituent of eye lens"/>
    <property type="evidence" value="ECO:0007669"/>
    <property type="project" value="TreeGrafter"/>
</dbReference>
<dbReference type="GO" id="GO:0007601">
    <property type="term" value="P:visual perception"/>
    <property type="evidence" value="ECO:0007669"/>
    <property type="project" value="TreeGrafter"/>
</dbReference>
<dbReference type="GeneTree" id="ENSGT00940000164963"/>
<dbReference type="PANTHER" id="PTHR11818:SF55">
    <property type="entry name" value="BETA-CRYSTALLIN B1-RELATED"/>
    <property type="match status" value="1"/>
</dbReference>
<dbReference type="InterPro" id="IPR050252">
    <property type="entry name" value="Beta/Gamma-Crystallin"/>
</dbReference>
<organism evidence="4 5">
    <name type="scientific">Erpetoichthys calabaricus</name>
    <name type="common">Rope fish</name>
    <name type="synonym">Calamoichthys calabaricus</name>
    <dbReference type="NCBI Taxonomy" id="27687"/>
    <lineage>
        <taxon>Eukaryota</taxon>
        <taxon>Metazoa</taxon>
        <taxon>Chordata</taxon>
        <taxon>Craniata</taxon>
        <taxon>Vertebrata</taxon>
        <taxon>Euteleostomi</taxon>
        <taxon>Actinopterygii</taxon>
        <taxon>Polypteriformes</taxon>
        <taxon>Polypteridae</taxon>
        <taxon>Erpetoichthys</taxon>
    </lineage>
</organism>
<reference evidence="4" key="1">
    <citation type="submission" date="2021-06" db="EMBL/GenBank/DDBJ databases">
        <authorList>
            <consortium name="Wellcome Sanger Institute Data Sharing"/>
        </authorList>
    </citation>
    <scope>NUCLEOTIDE SEQUENCE [LARGE SCALE GENOMIC DNA]</scope>
</reference>
<evidence type="ECO:0000256" key="2">
    <source>
        <dbReference type="ARBA" id="ARBA00022737"/>
    </source>
</evidence>
<keyword evidence="2" id="KW-0677">Repeat</keyword>
<name>A0A8C4SAW6_ERPCA</name>
<dbReference type="InterPro" id="IPR001064">
    <property type="entry name" value="Beta/gamma_crystallin"/>
</dbReference>
<dbReference type="Pfam" id="PF00030">
    <property type="entry name" value="Crystall"/>
    <property type="match status" value="2"/>
</dbReference>
<keyword evidence="5" id="KW-1185">Reference proteome</keyword>
<gene>
    <name evidence="4" type="primary">crybb1l2</name>
</gene>
<dbReference type="FunFam" id="2.60.20.10:FF:000005">
    <property type="entry name" value="Crystallin, beta B1"/>
    <property type="match status" value="1"/>
</dbReference>
<dbReference type="GO" id="GO:0002088">
    <property type="term" value="P:lens development in camera-type eye"/>
    <property type="evidence" value="ECO:0007669"/>
    <property type="project" value="TreeGrafter"/>
</dbReference>
<evidence type="ECO:0000256" key="1">
    <source>
        <dbReference type="ARBA" id="ARBA00009646"/>
    </source>
</evidence>
<evidence type="ECO:0000313" key="4">
    <source>
        <dbReference type="Ensembl" id="ENSECRP00000014174.1"/>
    </source>
</evidence>
<dbReference type="SUPFAM" id="SSF49695">
    <property type="entry name" value="gamma-Crystallin-like"/>
    <property type="match status" value="1"/>
</dbReference>
<evidence type="ECO:0000259" key="3">
    <source>
        <dbReference type="PROSITE" id="PS50915"/>
    </source>
</evidence>
<accession>A0A8C4SAW6</accession>
<dbReference type="PANTHER" id="PTHR11818">
    <property type="entry name" value="BETA/GAMMA CRYSTALLIN"/>
    <property type="match status" value="1"/>
</dbReference>
<protein>
    <submittedName>
        <fullName evidence="4">Crystallin, beta B1, like 2</fullName>
    </submittedName>
</protein>
<dbReference type="Gene3D" id="2.60.20.10">
    <property type="entry name" value="Crystallins"/>
    <property type="match status" value="2"/>
</dbReference>
<dbReference type="SMART" id="SM00247">
    <property type="entry name" value="XTALbg"/>
    <property type="match status" value="2"/>
</dbReference>
<dbReference type="Proteomes" id="UP000694620">
    <property type="component" value="Chromosome 10"/>
</dbReference>